<keyword evidence="2" id="KW-1185">Reference proteome</keyword>
<gene>
    <name evidence="1" type="ORF">ACFOY7_15185</name>
</gene>
<dbReference type="PANTHER" id="PTHR48100">
    <property type="entry name" value="BROAD-SPECIFICITY PHOSPHATASE YOR283W-RELATED"/>
    <property type="match status" value="1"/>
</dbReference>
<dbReference type="SMART" id="SM00855">
    <property type="entry name" value="PGAM"/>
    <property type="match status" value="1"/>
</dbReference>
<reference evidence="2" key="1">
    <citation type="journal article" date="2019" name="Int. J. Syst. Evol. Microbiol.">
        <title>The Global Catalogue of Microorganisms (GCM) 10K type strain sequencing project: providing services to taxonomists for standard genome sequencing and annotation.</title>
        <authorList>
            <consortium name="The Broad Institute Genomics Platform"/>
            <consortium name="The Broad Institute Genome Sequencing Center for Infectious Disease"/>
            <person name="Wu L."/>
            <person name="Ma J."/>
        </authorList>
    </citation>
    <scope>NUCLEOTIDE SEQUENCE [LARGE SCALE GENOMIC DNA]</scope>
    <source>
        <strain evidence="2">CCUG 37865</strain>
    </source>
</reference>
<comment type="caution">
    <text evidence="1">The sequence shown here is derived from an EMBL/GenBank/DDBJ whole genome shotgun (WGS) entry which is preliminary data.</text>
</comment>
<dbReference type="EMBL" id="JBHSDT010000008">
    <property type="protein sequence ID" value="MFC4404412.1"/>
    <property type="molecule type" value="Genomic_DNA"/>
</dbReference>
<evidence type="ECO:0000313" key="1">
    <source>
        <dbReference type="EMBL" id="MFC4404412.1"/>
    </source>
</evidence>
<accession>A0ABV8WX09</accession>
<dbReference type="Proteomes" id="UP001595882">
    <property type="component" value="Unassembled WGS sequence"/>
</dbReference>
<evidence type="ECO:0000313" key="2">
    <source>
        <dbReference type="Proteomes" id="UP001595882"/>
    </source>
</evidence>
<dbReference type="InterPro" id="IPR050275">
    <property type="entry name" value="PGM_Phosphatase"/>
</dbReference>
<dbReference type="PANTHER" id="PTHR48100:SF1">
    <property type="entry name" value="HISTIDINE PHOSPHATASE FAMILY PROTEIN-RELATED"/>
    <property type="match status" value="1"/>
</dbReference>
<dbReference type="Pfam" id="PF00300">
    <property type="entry name" value="His_Phos_1"/>
    <property type="match status" value="1"/>
</dbReference>
<organism evidence="1 2">
    <name type="scientific">Gracilibacillus xinjiangensis</name>
    <dbReference type="NCBI Taxonomy" id="1193282"/>
    <lineage>
        <taxon>Bacteria</taxon>
        <taxon>Bacillati</taxon>
        <taxon>Bacillota</taxon>
        <taxon>Bacilli</taxon>
        <taxon>Bacillales</taxon>
        <taxon>Bacillaceae</taxon>
        <taxon>Gracilibacillus</taxon>
    </lineage>
</organism>
<dbReference type="Gene3D" id="3.40.50.1240">
    <property type="entry name" value="Phosphoglycerate mutase-like"/>
    <property type="match status" value="1"/>
</dbReference>
<name>A0ABV8WX09_9BACI</name>
<dbReference type="InterPro" id="IPR013078">
    <property type="entry name" value="His_Pase_superF_clade-1"/>
</dbReference>
<dbReference type="CDD" id="cd07067">
    <property type="entry name" value="HP_PGM_like"/>
    <property type="match status" value="1"/>
</dbReference>
<dbReference type="InterPro" id="IPR029033">
    <property type="entry name" value="His_PPase_superfam"/>
</dbReference>
<dbReference type="SUPFAM" id="SSF53254">
    <property type="entry name" value="Phosphoglycerate mutase-like"/>
    <property type="match status" value="1"/>
</dbReference>
<proteinExistence type="predicted"/>
<protein>
    <submittedName>
        <fullName evidence="1">Histidine phosphatase family protein</fullName>
    </submittedName>
</protein>
<dbReference type="RefSeq" id="WP_390253041.1">
    <property type="nucleotide sequence ID" value="NZ_JBHSDT010000008.1"/>
</dbReference>
<sequence length="182" mass="21230">MKRILLIRHCHAIGQHKDSPLTKEGNEQAYELARIIMQLSFPIDRIISSPYLRAKETIKPLANEFELGIEVDDRLKERTLSDEPIDDWFEILEESFHNYQFKLPGGESSKEAFNRANEVLTDCLNNDHYETTIIVTHGNLLALMLQKFQVDFGFHGWKTLTNPDVFLIQRVGGEYIIERIWK</sequence>